<organism evidence="3 4">
    <name type="scientific">Pedobacter petrophilus</name>
    <dbReference type="NCBI Taxonomy" id="1908241"/>
    <lineage>
        <taxon>Bacteria</taxon>
        <taxon>Pseudomonadati</taxon>
        <taxon>Bacteroidota</taxon>
        <taxon>Sphingobacteriia</taxon>
        <taxon>Sphingobacteriales</taxon>
        <taxon>Sphingobacteriaceae</taxon>
        <taxon>Pedobacter</taxon>
    </lineage>
</organism>
<protein>
    <submittedName>
        <fullName evidence="3">Uncharacterized protein</fullName>
    </submittedName>
</protein>
<evidence type="ECO:0000256" key="1">
    <source>
        <dbReference type="SAM" id="MobiDB-lite"/>
    </source>
</evidence>
<comment type="caution">
    <text evidence="3">The sequence shown here is derived from an EMBL/GenBank/DDBJ whole genome shotgun (WGS) entry which is preliminary data.</text>
</comment>
<evidence type="ECO:0000256" key="2">
    <source>
        <dbReference type="SAM" id="Phobius"/>
    </source>
</evidence>
<sequence length="324" mass="37254">MFEHYQNQVLLAYKYKLANNQLPHLNAISPALLRQECINTFKVRYNPEKDDVALRTFFGPDERNRGYLRVIDEHPRNKFRALSIFFQGGITKPDQKNLELLAWLIDFEGRPYQRRDAYDISTPIDKTDVEGNPLTTAELSPAEVKIGSNEDAAQGTEDPAKEEDLEPEINPTAARTIATLITKTKTAASTGWWHIPKKFNRTIYAFTAAAIVLASAYIFFKRNKQCMYWDGNQYEAVACNENPGNFSVIALDEAKEEKLKRILRPDTLTINSVRKVWYNKVWADSLDFYTDSGSVPTDTRKRLMPMTEYILNKYVIQKKIAKKP</sequence>
<keyword evidence="2" id="KW-0812">Transmembrane</keyword>
<name>A0A7K0G1C3_9SPHI</name>
<dbReference type="OrthoDB" id="1340494at2"/>
<dbReference type="AlphaFoldDB" id="A0A7K0G1C3"/>
<gene>
    <name evidence="3" type="ORF">GJU39_11825</name>
</gene>
<keyword evidence="4" id="KW-1185">Reference proteome</keyword>
<keyword evidence="2" id="KW-0472">Membrane</keyword>
<evidence type="ECO:0000313" key="4">
    <source>
        <dbReference type="Proteomes" id="UP000487757"/>
    </source>
</evidence>
<proteinExistence type="predicted"/>
<dbReference type="EMBL" id="WKKH01000015">
    <property type="protein sequence ID" value="MRX76776.1"/>
    <property type="molecule type" value="Genomic_DNA"/>
</dbReference>
<dbReference type="Proteomes" id="UP000487757">
    <property type="component" value="Unassembled WGS sequence"/>
</dbReference>
<feature type="transmembrane region" description="Helical" evidence="2">
    <location>
        <begin position="203"/>
        <end position="220"/>
    </location>
</feature>
<dbReference type="RefSeq" id="WP_154281005.1">
    <property type="nucleotide sequence ID" value="NZ_JBHUJQ010000001.1"/>
</dbReference>
<feature type="region of interest" description="Disordered" evidence="1">
    <location>
        <begin position="146"/>
        <end position="166"/>
    </location>
</feature>
<keyword evidence="2" id="KW-1133">Transmembrane helix</keyword>
<evidence type="ECO:0000313" key="3">
    <source>
        <dbReference type="EMBL" id="MRX76776.1"/>
    </source>
</evidence>
<accession>A0A7K0G1C3</accession>
<reference evidence="3 4" key="1">
    <citation type="submission" date="2019-11" db="EMBL/GenBank/DDBJ databases">
        <title>Pedobacter petrophilus genome.</title>
        <authorList>
            <person name="Feldbauer M.J."/>
            <person name="Newman J.D."/>
        </authorList>
    </citation>
    <scope>NUCLEOTIDE SEQUENCE [LARGE SCALE GENOMIC DNA]</scope>
    <source>
        <strain evidence="3 4">LMG 29686</strain>
    </source>
</reference>